<evidence type="ECO:0000313" key="2">
    <source>
        <dbReference type="EMBL" id="MFD0685642.1"/>
    </source>
</evidence>
<protein>
    <recommendedName>
        <fullName evidence="4">Secreted protein</fullName>
    </recommendedName>
</protein>
<sequence length="364" mass="38418">MKRRSLTGTVLLVSALSLTPQAHADTTWHSVASPFVPGGTLSDVAAVSSTDAWVVGTYYHVGSTVFDYPLPVMQRWTGSGWRGYTLPNGLNQASLDAVAATSANDAWATGRYSDANGLSHNWILRWNGTSWTSVPIPGSSDASAGTSSVDARPGEVWVSYSLGFVYRLSNGTWTSTYPTDPDHEFRIARVRTSPSGATWIAGTHGHWEPSGWTYYPNAAQWNGTTWVERPVTAWPDTAETLDILPLGPESVWAVGQSGPSRTPLLAHWDGSTWHNTAVPTGVATLSALAPDGQGGAYASGKAADTEGAPALLHLDAAGTWTRVQVPQSPGTWNADLTALSVAPNGSALWATGTSKLGTLVMTNG</sequence>
<accession>A0ABW2XLI2</accession>
<name>A0ABW2XLI2_9ACTN</name>
<evidence type="ECO:0000313" key="3">
    <source>
        <dbReference type="Proteomes" id="UP001597063"/>
    </source>
</evidence>
<evidence type="ECO:0008006" key="4">
    <source>
        <dbReference type="Google" id="ProtNLM"/>
    </source>
</evidence>
<reference evidence="3" key="1">
    <citation type="journal article" date="2019" name="Int. J. Syst. Evol. Microbiol.">
        <title>The Global Catalogue of Microorganisms (GCM) 10K type strain sequencing project: providing services to taxonomists for standard genome sequencing and annotation.</title>
        <authorList>
            <consortium name="The Broad Institute Genomics Platform"/>
            <consortium name="The Broad Institute Genome Sequencing Center for Infectious Disease"/>
            <person name="Wu L."/>
            <person name="Ma J."/>
        </authorList>
    </citation>
    <scope>NUCLEOTIDE SEQUENCE [LARGE SCALE GENOMIC DNA]</scope>
    <source>
        <strain evidence="3">JCM 9371</strain>
    </source>
</reference>
<keyword evidence="1" id="KW-0732">Signal</keyword>
<organism evidence="2 3">
    <name type="scientific">Actinomadura fibrosa</name>
    <dbReference type="NCBI Taxonomy" id="111802"/>
    <lineage>
        <taxon>Bacteria</taxon>
        <taxon>Bacillati</taxon>
        <taxon>Actinomycetota</taxon>
        <taxon>Actinomycetes</taxon>
        <taxon>Streptosporangiales</taxon>
        <taxon>Thermomonosporaceae</taxon>
        <taxon>Actinomadura</taxon>
    </lineage>
</organism>
<keyword evidence="3" id="KW-1185">Reference proteome</keyword>
<feature type="signal peptide" evidence="1">
    <location>
        <begin position="1"/>
        <end position="24"/>
    </location>
</feature>
<evidence type="ECO:0000256" key="1">
    <source>
        <dbReference type="SAM" id="SignalP"/>
    </source>
</evidence>
<dbReference type="SUPFAM" id="SSF101898">
    <property type="entry name" value="NHL repeat"/>
    <property type="match status" value="1"/>
</dbReference>
<dbReference type="EMBL" id="JBHTGP010000006">
    <property type="protein sequence ID" value="MFD0685642.1"/>
    <property type="molecule type" value="Genomic_DNA"/>
</dbReference>
<gene>
    <name evidence="2" type="ORF">ACFQZM_14115</name>
</gene>
<comment type="caution">
    <text evidence="2">The sequence shown here is derived from an EMBL/GenBank/DDBJ whole genome shotgun (WGS) entry which is preliminary data.</text>
</comment>
<feature type="chain" id="PRO_5045221533" description="Secreted protein" evidence="1">
    <location>
        <begin position="25"/>
        <end position="364"/>
    </location>
</feature>
<dbReference type="RefSeq" id="WP_131756089.1">
    <property type="nucleotide sequence ID" value="NZ_CAACUY010000012.1"/>
</dbReference>
<dbReference type="Proteomes" id="UP001597063">
    <property type="component" value="Unassembled WGS sequence"/>
</dbReference>
<proteinExistence type="predicted"/>